<protein>
    <submittedName>
        <fullName evidence="3">ATP-binding protein</fullName>
    </submittedName>
</protein>
<evidence type="ECO:0000313" key="3">
    <source>
        <dbReference type="EMBL" id="PLM80292.1"/>
    </source>
</evidence>
<name>A0A2N4YNJ2_KLEVA</name>
<dbReference type="PROSITE" id="PS51371">
    <property type="entry name" value="CBS"/>
    <property type="match status" value="1"/>
</dbReference>
<keyword evidence="3" id="KW-0547">Nucleotide-binding</keyword>
<dbReference type="AlphaFoldDB" id="A0A2N4YNJ2"/>
<dbReference type="EMBL" id="PIDP01002638">
    <property type="protein sequence ID" value="PLM80292.1"/>
    <property type="molecule type" value="Genomic_DNA"/>
</dbReference>
<accession>A0A2N4YNJ2</accession>
<dbReference type="Pfam" id="PF00571">
    <property type="entry name" value="CBS"/>
    <property type="match status" value="1"/>
</dbReference>
<reference evidence="3 4" key="1">
    <citation type="submission" date="2017-11" db="EMBL/GenBank/DDBJ databases">
        <authorList>
            <person name="Han C.G."/>
        </authorList>
    </citation>
    <scope>NUCLEOTIDE SEQUENCE [LARGE SCALE GENOMIC DNA]</scope>
    <source>
        <strain evidence="3 4">A8</strain>
    </source>
</reference>
<keyword evidence="3" id="KW-0067">ATP-binding</keyword>
<reference evidence="3 4" key="2">
    <citation type="submission" date="2018-01" db="EMBL/GenBank/DDBJ databases">
        <title>Genomic study of Klebsiella pneumoniae.</title>
        <authorList>
            <person name="Yang Y."/>
            <person name="Bicalho R."/>
        </authorList>
    </citation>
    <scope>NUCLEOTIDE SEQUENCE [LARGE SCALE GENOMIC DNA]</scope>
    <source>
        <strain evidence="3 4">A8</strain>
    </source>
</reference>
<dbReference type="SUPFAM" id="SSF54631">
    <property type="entry name" value="CBS-domain pair"/>
    <property type="match status" value="1"/>
</dbReference>
<keyword evidence="1" id="KW-0129">CBS domain</keyword>
<comment type="caution">
    <text evidence="3">The sequence shown here is derived from an EMBL/GenBank/DDBJ whole genome shotgun (WGS) entry which is preliminary data.</text>
</comment>
<evidence type="ECO:0000259" key="2">
    <source>
        <dbReference type="PROSITE" id="PS51371"/>
    </source>
</evidence>
<evidence type="ECO:0000256" key="1">
    <source>
        <dbReference type="PROSITE-ProRule" id="PRU00703"/>
    </source>
</evidence>
<organism evidence="3 4">
    <name type="scientific">Klebsiella variicola</name>
    <dbReference type="NCBI Taxonomy" id="244366"/>
    <lineage>
        <taxon>Bacteria</taxon>
        <taxon>Pseudomonadati</taxon>
        <taxon>Pseudomonadota</taxon>
        <taxon>Gammaproteobacteria</taxon>
        <taxon>Enterobacterales</taxon>
        <taxon>Enterobacteriaceae</taxon>
        <taxon>Klebsiella/Raoultella group</taxon>
        <taxon>Klebsiella</taxon>
        <taxon>Klebsiella pneumoniae complex</taxon>
    </lineage>
</organism>
<dbReference type="InterPro" id="IPR046342">
    <property type="entry name" value="CBS_dom_sf"/>
</dbReference>
<gene>
    <name evidence="3" type="ORF">CWN47_37645</name>
</gene>
<proteinExistence type="predicted"/>
<dbReference type="Proteomes" id="UP000234412">
    <property type="component" value="Unassembled WGS sequence"/>
</dbReference>
<dbReference type="Gene3D" id="3.10.580.10">
    <property type="entry name" value="CBS-domain"/>
    <property type="match status" value="1"/>
</dbReference>
<feature type="non-terminal residue" evidence="3">
    <location>
        <position position="1"/>
    </location>
</feature>
<sequence>GGGLTVTMTLREALSQFVARRCEALPVVDAEGRPCGTLHFADLLRQEASHEGAS</sequence>
<dbReference type="InterPro" id="IPR000644">
    <property type="entry name" value="CBS_dom"/>
</dbReference>
<evidence type="ECO:0000313" key="4">
    <source>
        <dbReference type="Proteomes" id="UP000234412"/>
    </source>
</evidence>
<dbReference type="GO" id="GO:0005524">
    <property type="term" value="F:ATP binding"/>
    <property type="evidence" value="ECO:0007669"/>
    <property type="project" value="UniProtKB-KW"/>
</dbReference>
<feature type="domain" description="CBS" evidence="2">
    <location>
        <begin position="1"/>
        <end position="54"/>
    </location>
</feature>